<dbReference type="Pfam" id="PF13424">
    <property type="entry name" value="TPR_12"/>
    <property type="match status" value="1"/>
</dbReference>
<dbReference type="InterPro" id="IPR027417">
    <property type="entry name" value="P-loop_NTPase"/>
</dbReference>
<dbReference type="PANTHER" id="PTHR47691:SF3">
    <property type="entry name" value="HTH-TYPE TRANSCRIPTIONAL REGULATOR RV0890C-RELATED"/>
    <property type="match status" value="1"/>
</dbReference>
<evidence type="ECO:0000313" key="5">
    <source>
        <dbReference type="Proteomes" id="UP001589647"/>
    </source>
</evidence>
<dbReference type="Pfam" id="PF13560">
    <property type="entry name" value="HTH_31"/>
    <property type="match status" value="1"/>
</dbReference>
<feature type="coiled-coil region" evidence="1">
    <location>
        <begin position="364"/>
        <end position="426"/>
    </location>
</feature>
<dbReference type="InterPro" id="IPR019734">
    <property type="entry name" value="TPR_rpt"/>
</dbReference>
<reference evidence="4 5" key="1">
    <citation type="submission" date="2024-09" db="EMBL/GenBank/DDBJ databases">
        <authorList>
            <person name="Sun Q."/>
            <person name="Mori K."/>
        </authorList>
    </citation>
    <scope>NUCLEOTIDE SEQUENCE [LARGE SCALE GENOMIC DNA]</scope>
    <source>
        <strain evidence="4 5">CCM 3426</strain>
    </source>
</reference>
<dbReference type="SMART" id="SM00530">
    <property type="entry name" value="HTH_XRE"/>
    <property type="match status" value="1"/>
</dbReference>
<dbReference type="InterPro" id="IPR001387">
    <property type="entry name" value="Cro/C1-type_HTH"/>
</dbReference>
<comment type="caution">
    <text evidence="4">The sequence shown here is derived from an EMBL/GenBank/DDBJ whole genome shotgun (WGS) entry which is preliminary data.</text>
</comment>
<dbReference type="Gene3D" id="1.10.260.40">
    <property type="entry name" value="lambda repressor-like DNA-binding domains"/>
    <property type="match status" value="1"/>
</dbReference>
<dbReference type="Gene3D" id="3.40.50.300">
    <property type="entry name" value="P-loop containing nucleotide triphosphate hydrolases"/>
    <property type="match status" value="1"/>
</dbReference>
<dbReference type="RefSeq" id="WP_189645819.1">
    <property type="nucleotide sequence ID" value="NZ_BMRC01000001.1"/>
</dbReference>
<proteinExistence type="predicted"/>
<organism evidence="4 5">
    <name type="scientific">Nonomuraea spiralis</name>
    <dbReference type="NCBI Taxonomy" id="46182"/>
    <lineage>
        <taxon>Bacteria</taxon>
        <taxon>Bacillati</taxon>
        <taxon>Actinomycetota</taxon>
        <taxon>Actinomycetes</taxon>
        <taxon>Streptosporangiales</taxon>
        <taxon>Streptosporangiaceae</taxon>
        <taxon>Nonomuraea</taxon>
    </lineage>
</organism>
<gene>
    <name evidence="4" type="ORF">ACFFV7_03465</name>
</gene>
<evidence type="ECO:0000256" key="1">
    <source>
        <dbReference type="SAM" id="Coils"/>
    </source>
</evidence>
<dbReference type="EMBL" id="JBHMEI010000001">
    <property type="protein sequence ID" value="MFB9200240.1"/>
    <property type="molecule type" value="Genomic_DNA"/>
</dbReference>
<keyword evidence="1" id="KW-0175">Coiled coil</keyword>
<evidence type="ECO:0000259" key="3">
    <source>
        <dbReference type="PROSITE" id="PS50943"/>
    </source>
</evidence>
<dbReference type="SUPFAM" id="SSF52540">
    <property type="entry name" value="P-loop containing nucleoside triphosphate hydrolases"/>
    <property type="match status" value="1"/>
</dbReference>
<protein>
    <submittedName>
        <fullName evidence="4">Helix-turn-helix domain-containing protein</fullName>
    </submittedName>
</protein>
<evidence type="ECO:0000313" key="4">
    <source>
        <dbReference type="EMBL" id="MFB9200240.1"/>
    </source>
</evidence>
<evidence type="ECO:0000256" key="2">
    <source>
        <dbReference type="SAM" id="MobiDB-lite"/>
    </source>
</evidence>
<dbReference type="PANTHER" id="PTHR47691">
    <property type="entry name" value="REGULATOR-RELATED"/>
    <property type="match status" value="1"/>
</dbReference>
<dbReference type="PRINTS" id="PR00364">
    <property type="entry name" value="DISEASERSIST"/>
</dbReference>
<dbReference type="SUPFAM" id="SSF47413">
    <property type="entry name" value="lambda repressor-like DNA-binding domains"/>
    <property type="match status" value="1"/>
</dbReference>
<dbReference type="InterPro" id="IPR011990">
    <property type="entry name" value="TPR-like_helical_dom_sf"/>
</dbReference>
<accession>A0ABV5I8H1</accession>
<dbReference type="SMART" id="SM00028">
    <property type="entry name" value="TPR"/>
    <property type="match status" value="2"/>
</dbReference>
<feature type="region of interest" description="Disordered" evidence="2">
    <location>
        <begin position="70"/>
        <end position="93"/>
    </location>
</feature>
<dbReference type="SUPFAM" id="SSF48452">
    <property type="entry name" value="TPR-like"/>
    <property type="match status" value="1"/>
</dbReference>
<dbReference type="PROSITE" id="PS50943">
    <property type="entry name" value="HTH_CROC1"/>
    <property type="match status" value="1"/>
</dbReference>
<name>A0ABV5I8H1_9ACTN</name>
<sequence>MAGAFGPLLRDLRQSAGLTIEELSHASGVSVRAIGNMERGRSRGPQQRTVEALAEALSLGDDRRTELDEAARAGRPRPSGPLPGACELPREAGDFTGREPELALLRRLAGRAGTGASAVVATISGTAGIGKTALAVHAAGLLADLFPDGRLYVDLRGMDSLPPGPGAVLSRLLKALGVAEQRIPGDEEERAGFYRALLADRRSLVVLDNAADEAQVRPLLPASGAGMTIVTSRRTLAGLEGVRQIPLAQLSGEEAAGLLRAIVGEERGRSDPGGVAELARLCGNLPLAVRITGNRLQSRPAWTIGQLVERLGDEGRRLEALAAGDLAVAAAFALSYRQLSGAARAAFRRLALAAAPEFGVPLAAVLAEVDLAEAEDTLEELVELGLLQSPYAGRHRFHDLVRLYARARLEQEESAEARQNARLRMETWLLEIALIAGRWFEPDHGAPPPEWRSLVPLGSREEANDWLQTEGTAWLDALRSAARRGEHATVVEVAGAMYWYSDLWRRWEHWREVFELSSGAARAMGDRVQEAVQLNQLSWALTVCEGRTEEGERTALRALELAREAGDVRRQGWALFYAGYALRTDPDSVDRLLDYTRRSADLLLEAGDLEGYPQAVTSHTGALRRAGLVAEAVERNLALVATLRDPGYGGSTAIVSYALGAALTHLGTDYLALGRGPEAVDAFRQALPELRAFPIASTLARTQRGLGAALRLAGRPEEARQALAEALRLFEEFGDTDQAAEVREELDGIG</sequence>
<dbReference type="InterPro" id="IPR010982">
    <property type="entry name" value="Lambda_DNA-bd_dom_sf"/>
</dbReference>
<dbReference type="Gene3D" id="1.25.40.10">
    <property type="entry name" value="Tetratricopeptide repeat domain"/>
    <property type="match status" value="1"/>
</dbReference>
<keyword evidence="5" id="KW-1185">Reference proteome</keyword>
<dbReference type="Proteomes" id="UP001589647">
    <property type="component" value="Unassembled WGS sequence"/>
</dbReference>
<dbReference type="CDD" id="cd00093">
    <property type="entry name" value="HTH_XRE"/>
    <property type="match status" value="1"/>
</dbReference>
<feature type="domain" description="HTH cro/C1-type" evidence="3">
    <location>
        <begin position="9"/>
        <end position="57"/>
    </location>
</feature>